<gene>
    <name evidence="2" type="ORF">E5676_scaffold436G00120</name>
</gene>
<evidence type="ECO:0000313" key="3">
    <source>
        <dbReference type="Proteomes" id="UP000321947"/>
    </source>
</evidence>
<sequence>MEKHQDEGKKRCPMLKERQEKVYPFPDSDLPDMLDQLLEKDMLDQLLEKQLIQLPECKRPTEMKRVNDPNYYKYYHRIVNHLVEKCFVLKELILKLALNKKIELDLDDVAQTNHVAEEGNVSKKKDKKELEKASTIEESEELPRSRQPITLKDLFPENFPMEIISCQTISTIEDDVFPSHPMEVTPKPEYFLSLGINDLLTLSRKVKDTIIKILKNDDV</sequence>
<dbReference type="EMBL" id="SSTD01003661">
    <property type="protein sequence ID" value="TYK25808.1"/>
    <property type="molecule type" value="Genomic_DNA"/>
</dbReference>
<reference evidence="2 3" key="1">
    <citation type="submission" date="2019-08" db="EMBL/GenBank/DDBJ databases">
        <title>Draft genome sequences of two oriental melons (Cucumis melo L. var makuwa).</title>
        <authorList>
            <person name="Kwon S.-Y."/>
        </authorList>
    </citation>
    <scope>NUCLEOTIDE SEQUENCE [LARGE SCALE GENOMIC DNA]</scope>
    <source>
        <strain evidence="3">cv. Chang Bougi</strain>
        <tissue evidence="2">Leaf</tissue>
    </source>
</reference>
<evidence type="ECO:0000256" key="1">
    <source>
        <dbReference type="SAM" id="MobiDB-lite"/>
    </source>
</evidence>
<evidence type="ECO:0000313" key="2">
    <source>
        <dbReference type="EMBL" id="TYK25808.1"/>
    </source>
</evidence>
<protein>
    <submittedName>
        <fullName evidence="2">Ty3-gypsy retrotransposon protein</fullName>
    </submittedName>
</protein>
<accession>A0A5D3DQI5</accession>
<dbReference type="PANTHER" id="PTHR33437">
    <property type="entry name" value="OS06G0361200 PROTEIN"/>
    <property type="match status" value="1"/>
</dbReference>
<dbReference type="AlphaFoldDB" id="A0A5D3DQI5"/>
<dbReference type="PANTHER" id="PTHR33437:SF2">
    <property type="entry name" value="OS06G0361200 PROTEIN"/>
    <property type="match status" value="1"/>
</dbReference>
<dbReference type="Proteomes" id="UP000321947">
    <property type="component" value="Unassembled WGS sequence"/>
</dbReference>
<feature type="compositionally biased region" description="Basic and acidic residues" evidence="1">
    <location>
        <begin position="117"/>
        <end position="135"/>
    </location>
</feature>
<comment type="caution">
    <text evidence="2">The sequence shown here is derived from an EMBL/GenBank/DDBJ whole genome shotgun (WGS) entry which is preliminary data.</text>
</comment>
<feature type="region of interest" description="Disordered" evidence="1">
    <location>
        <begin position="117"/>
        <end position="142"/>
    </location>
</feature>
<organism evidence="2 3">
    <name type="scientific">Cucumis melo var. makuwa</name>
    <name type="common">Oriental melon</name>
    <dbReference type="NCBI Taxonomy" id="1194695"/>
    <lineage>
        <taxon>Eukaryota</taxon>
        <taxon>Viridiplantae</taxon>
        <taxon>Streptophyta</taxon>
        <taxon>Embryophyta</taxon>
        <taxon>Tracheophyta</taxon>
        <taxon>Spermatophyta</taxon>
        <taxon>Magnoliopsida</taxon>
        <taxon>eudicotyledons</taxon>
        <taxon>Gunneridae</taxon>
        <taxon>Pentapetalae</taxon>
        <taxon>rosids</taxon>
        <taxon>fabids</taxon>
        <taxon>Cucurbitales</taxon>
        <taxon>Cucurbitaceae</taxon>
        <taxon>Benincaseae</taxon>
        <taxon>Cucumis</taxon>
    </lineage>
</organism>
<proteinExistence type="predicted"/>
<name>A0A5D3DQI5_CUCMM</name>